<keyword evidence="3" id="KW-1185">Reference proteome</keyword>
<reference evidence="2 3" key="1">
    <citation type="submission" date="2019-04" db="EMBL/GenBank/DDBJ databases">
        <title>Draft genome sequence of Robertkochia marina CC-AMO-30D.</title>
        <authorList>
            <person name="Hameed A."/>
            <person name="Lin S.-Y."/>
            <person name="Shahina M."/>
            <person name="Lai W.-A."/>
            <person name="Young C.-C."/>
        </authorList>
    </citation>
    <scope>NUCLEOTIDE SEQUENCE [LARGE SCALE GENOMIC DNA]</scope>
    <source>
        <strain evidence="2 3">CC-AMO-30D</strain>
    </source>
</reference>
<evidence type="ECO:0000313" key="2">
    <source>
        <dbReference type="EMBL" id="THD67613.1"/>
    </source>
</evidence>
<keyword evidence="1" id="KW-0175">Coiled coil</keyword>
<dbReference type="AlphaFoldDB" id="A0A4S3M0S9"/>
<organism evidence="2 3">
    <name type="scientific">Robertkochia marina</name>
    <dbReference type="NCBI Taxonomy" id="1227945"/>
    <lineage>
        <taxon>Bacteria</taxon>
        <taxon>Pseudomonadati</taxon>
        <taxon>Bacteroidota</taxon>
        <taxon>Flavobacteriia</taxon>
        <taxon>Flavobacteriales</taxon>
        <taxon>Flavobacteriaceae</taxon>
        <taxon>Robertkochia</taxon>
    </lineage>
</organism>
<dbReference type="Proteomes" id="UP000305939">
    <property type="component" value="Unassembled WGS sequence"/>
</dbReference>
<proteinExistence type="predicted"/>
<comment type="caution">
    <text evidence="2">The sequence shown here is derived from an EMBL/GenBank/DDBJ whole genome shotgun (WGS) entry which is preliminary data.</text>
</comment>
<feature type="coiled-coil region" evidence="1">
    <location>
        <begin position="173"/>
        <end position="200"/>
    </location>
</feature>
<name>A0A4S3M0S9_9FLAO</name>
<gene>
    <name evidence="2" type="ORF">E7Z59_08110</name>
</gene>
<dbReference type="RefSeq" id="WP_136335818.1">
    <property type="nucleotide sequence ID" value="NZ_QXMP01000008.1"/>
</dbReference>
<dbReference type="EMBL" id="SSMC01000002">
    <property type="protein sequence ID" value="THD67613.1"/>
    <property type="molecule type" value="Genomic_DNA"/>
</dbReference>
<accession>A0A4S3M0S9</accession>
<sequence>MVVTKEFLKNMEDAYYYNSASSSGYCPERSYEMVRALVKGESLYIESDNLEIRTIEEYMEWKRPYDYLNVAITSECITRAKIELFPTWEEIPRKLKTKGNTSRKMVSIEYLKNMEDLFNRNTPSTIGGLKYLSYEMVKSLTKGIPLFLEDEGRTITSIKEYLNWIKPYNYLKVGNTNEFINEAEKEVKREQEEVKDAQANQKAILEGILREIQYIQIERKKLYGKKSNPDFEVTKHFIEKMKSMYQLSKGPSFGVCDIMQYKLVKTLVCGGSLIIEEENNLIIDSIEAYSKWKKPYEYLNFINTWDLVVKAIYELKQELPLVKSKLR</sequence>
<evidence type="ECO:0000313" key="3">
    <source>
        <dbReference type="Proteomes" id="UP000305939"/>
    </source>
</evidence>
<evidence type="ECO:0000256" key="1">
    <source>
        <dbReference type="SAM" id="Coils"/>
    </source>
</evidence>
<protein>
    <submittedName>
        <fullName evidence="2">Uncharacterized protein</fullName>
    </submittedName>
</protein>